<dbReference type="Proteomes" id="UP000466442">
    <property type="component" value="Unassembled WGS sequence"/>
</dbReference>
<dbReference type="PROSITE" id="PS51324">
    <property type="entry name" value="ERV_ALR"/>
    <property type="match status" value="1"/>
</dbReference>
<evidence type="ECO:0000256" key="8">
    <source>
        <dbReference type="ARBA" id="ARBA00023180"/>
    </source>
</evidence>
<keyword evidence="5 10" id="KW-0274">FAD</keyword>
<organism evidence="14 15">
    <name type="scientific">Apolygus lucorum</name>
    <name type="common">Small green plant bug</name>
    <name type="synonym">Lygocoris lucorum</name>
    <dbReference type="NCBI Taxonomy" id="248454"/>
    <lineage>
        <taxon>Eukaryota</taxon>
        <taxon>Metazoa</taxon>
        <taxon>Ecdysozoa</taxon>
        <taxon>Arthropoda</taxon>
        <taxon>Hexapoda</taxon>
        <taxon>Insecta</taxon>
        <taxon>Pterygota</taxon>
        <taxon>Neoptera</taxon>
        <taxon>Paraneoptera</taxon>
        <taxon>Hemiptera</taxon>
        <taxon>Heteroptera</taxon>
        <taxon>Panheteroptera</taxon>
        <taxon>Cimicomorpha</taxon>
        <taxon>Miridae</taxon>
        <taxon>Mirini</taxon>
        <taxon>Apolygus</taxon>
    </lineage>
</organism>
<dbReference type="InterPro" id="IPR017937">
    <property type="entry name" value="Thioredoxin_CS"/>
</dbReference>
<feature type="chain" id="PRO_5035836379" description="Sulfhydryl oxidase" evidence="11">
    <location>
        <begin position="20"/>
        <end position="585"/>
    </location>
</feature>
<keyword evidence="7" id="KW-1015">Disulfide bond</keyword>
<feature type="signal peptide" evidence="11">
    <location>
        <begin position="1"/>
        <end position="19"/>
    </location>
</feature>
<gene>
    <name evidence="14" type="ORF">GE061_005712</name>
</gene>
<evidence type="ECO:0000313" key="14">
    <source>
        <dbReference type="EMBL" id="KAF6201265.1"/>
    </source>
</evidence>
<dbReference type="InterPro" id="IPR036249">
    <property type="entry name" value="Thioredoxin-like_sf"/>
</dbReference>
<dbReference type="InterPro" id="IPR017905">
    <property type="entry name" value="ERV/ALR_sulphydryl_oxidase"/>
</dbReference>
<dbReference type="GO" id="GO:0000139">
    <property type="term" value="C:Golgi membrane"/>
    <property type="evidence" value="ECO:0007669"/>
    <property type="project" value="TreeGrafter"/>
</dbReference>
<evidence type="ECO:0000259" key="13">
    <source>
        <dbReference type="PROSITE" id="PS51352"/>
    </source>
</evidence>
<evidence type="ECO:0000256" key="2">
    <source>
        <dbReference type="ARBA" id="ARBA00006041"/>
    </source>
</evidence>
<evidence type="ECO:0000256" key="9">
    <source>
        <dbReference type="ARBA" id="ARBA00048864"/>
    </source>
</evidence>
<evidence type="ECO:0000256" key="6">
    <source>
        <dbReference type="ARBA" id="ARBA00023002"/>
    </source>
</evidence>
<feature type="domain" description="Thioredoxin" evidence="13">
    <location>
        <begin position="19"/>
        <end position="182"/>
    </location>
</feature>
<keyword evidence="4 11" id="KW-0732">Signal</keyword>
<dbReference type="PANTHER" id="PTHR22897">
    <property type="entry name" value="QUIESCIN Q6-RELATED SULFHYDRYL OXIDASE"/>
    <property type="match status" value="1"/>
</dbReference>
<dbReference type="InterPro" id="IPR040986">
    <property type="entry name" value="QSOX_FAD-bd_dom"/>
</dbReference>
<dbReference type="Pfam" id="PF18371">
    <property type="entry name" value="FAD_SOX"/>
    <property type="match status" value="1"/>
</dbReference>
<evidence type="ECO:0000256" key="4">
    <source>
        <dbReference type="ARBA" id="ARBA00022729"/>
    </source>
</evidence>
<dbReference type="SUPFAM" id="SSF69000">
    <property type="entry name" value="FAD-dependent thiol oxidase"/>
    <property type="match status" value="1"/>
</dbReference>
<dbReference type="InterPro" id="IPR013766">
    <property type="entry name" value="Thioredoxin_domain"/>
</dbReference>
<dbReference type="EMBL" id="WIXP02000013">
    <property type="protein sequence ID" value="KAF6201265.1"/>
    <property type="molecule type" value="Genomic_DNA"/>
</dbReference>
<sequence length="585" mass="66583">MRISSILFVVAFCCSVGFGKVADLDPDEKAFLIAISMGRGLYYNYPHVVNLNASNFDSVAKGKSYSWVIEFYNSWCGHCLRFTPTYKRLANDLKDWNQVLRTGAVDCSNVKNLGICRQYEILVTPTLKYFDPNIDNNYIGVAIPREDDANRDTKTMKTSVHDLRNNITLELLRRSALVEIQPLTGDINSIEPRKPRVKFIVVVVECSPMIGPQLVLDYWNVKKVTVLPFRCFEPYLKLMKIDNLGGNGVYLMEVITIGPNHKRLSDPLTVISGNFRRSEALRTLHTIFTIEGIKVPKPFNMSSIKNISADLAIAFSQINKGRKPYHHTGEVFQVDIEGALDHSLTMEIPIHKNIAGKALTALINYLTVLYKYFPIGKGGKNFLLCVKKSVKVPADSVRGEDFSNSVDNCKKRHNPHYVEINNGWVGCHGTFMMFRGYPCSMWTMFHTLTVQAYQKKGKDPQEVLEAIKGYMKNFFGCTDCAQHFLKMAANMENQVHSLKDSVMYLWAAHNKANKRLHGDATEDPHFPKVQFPTTQICSKCHFKNGIFDKEEVFRFLHHMYTHINNKVTPTDLGFNTTYIGHKKSF</sequence>
<dbReference type="Pfam" id="PF04777">
    <property type="entry name" value="Evr1_Alr"/>
    <property type="match status" value="1"/>
</dbReference>
<evidence type="ECO:0000256" key="11">
    <source>
        <dbReference type="SAM" id="SignalP"/>
    </source>
</evidence>
<keyword evidence="3 10" id="KW-0285">Flavoprotein</keyword>
<dbReference type="InterPro" id="IPR036774">
    <property type="entry name" value="ERV/ALR_sulphydryl_oxid_sf"/>
</dbReference>
<dbReference type="Gene3D" id="1.20.120.1960">
    <property type="entry name" value="QSOX sulfhydryl oxidase domain"/>
    <property type="match status" value="1"/>
</dbReference>
<evidence type="ECO:0000256" key="7">
    <source>
        <dbReference type="ARBA" id="ARBA00023157"/>
    </source>
</evidence>
<reference evidence="14" key="1">
    <citation type="journal article" date="2021" name="Mol. Ecol. Resour.">
        <title>Apolygus lucorum genome provides insights into omnivorousness and mesophyll feeding.</title>
        <authorList>
            <person name="Liu Y."/>
            <person name="Liu H."/>
            <person name="Wang H."/>
            <person name="Huang T."/>
            <person name="Liu B."/>
            <person name="Yang B."/>
            <person name="Yin L."/>
            <person name="Li B."/>
            <person name="Zhang Y."/>
            <person name="Zhang S."/>
            <person name="Jiang F."/>
            <person name="Zhang X."/>
            <person name="Ren Y."/>
            <person name="Wang B."/>
            <person name="Wang S."/>
            <person name="Lu Y."/>
            <person name="Wu K."/>
            <person name="Fan W."/>
            <person name="Wang G."/>
        </authorList>
    </citation>
    <scope>NUCLEOTIDE SEQUENCE</scope>
    <source>
        <strain evidence="14">12Hb</strain>
    </source>
</reference>
<dbReference type="PROSITE" id="PS51352">
    <property type="entry name" value="THIOREDOXIN_2"/>
    <property type="match status" value="1"/>
</dbReference>
<keyword evidence="8" id="KW-0325">Glycoprotein</keyword>
<feature type="domain" description="ERV/ALR sulfhydryl oxidase" evidence="12">
    <location>
        <begin position="429"/>
        <end position="530"/>
    </location>
</feature>
<dbReference type="GO" id="GO:0005615">
    <property type="term" value="C:extracellular space"/>
    <property type="evidence" value="ECO:0007669"/>
    <property type="project" value="TreeGrafter"/>
</dbReference>
<dbReference type="GO" id="GO:0003756">
    <property type="term" value="F:protein disulfide isomerase activity"/>
    <property type="evidence" value="ECO:0007669"/>
    <property type="project" value="TreeGrafter"/>
</dbReference>
<comment type="caution">
    <text evidence="14">The sequence shown here is derived from an EMBL/GenBank/DDBJ whole genome shotgun (WGS) entry which is preliminary data.</text>
</comment>
<dbReference type="GO" id="GO:0006457">
    <property type="term" value="P:protein folding"/>
    <property type="evidence" value="ECO:0007669"/>
    <property type="project" value="TreeGrafter"/>
</dbReference>
<dbReference type="Pfam" id="PF00085">
    <property type="entry name" value="Thioredoxin"/>
    <property type="match status" value="1"/>
</dbReference>
<dbReference type="Gene3D" id="3.40.30.10">
    <property type="entry name" value="Glutaredoxin"/>
    <property type="match status" value="1"/>
</dbReference>
<evidence type="ECO:0000256" key="1">
    <source>
        <dbReference type="ARBA" id="ARBA00001974"/>
    </source>
</evidence>
<comment type="catalytic activity">
    <reaction evidence="9 10">
        <text>2 R'C(R)SH + O2 = R'C(R)S-S(R)CR' + H2O2</text>
        <dbReference type="Rhea" id="RHEA:17357"/>
        <dbReference type="ChEBI" id="CHEBI:15379"/>
        <dbReference type="ChEBI" id="CHEBI:16240"/>
        <dbReference type="ChEBI" id="CHEBI:16520"/>
        <dbReference type="ChEBI" id="CHEBI:17412"/>
        <dbReference type="EC" id="1.8.3.2"/>
    </reaction>
</comment>
<comment type="similarity">
    <text evidence="2">Belongs to the quiescin-sulfhydryl oxidase (QSOX) family.</text>
</comment>
<evidence type="ECO:0000259" key="12">
    <source>
        <dbReference type="PROSITE" id="PS51324"/>
    </source>
</evidence>
<dbReference type="AlphaFoldDB" id="A0A8S9X112"/>
<dbReference type="PANTHER" id="PTHR22897:SF8">
    <property type="entry name" value="SULFHYDRYL OXIDASE"/>
    <property type="match status" value="1"/>
</dbReference>
<dbReference type="InterPro" id="IPR042568">
    <property type="entry name" value="QSOX_FAD-bd_sf"/>
</dbReference>
<accession>A0A8S9X112</accession>
<evidence type="ECO:0000256" key="3">
    <source>
        <dbReference type="ARBA" id="ARBA00022630"/>
    </source>
</evidence>
<dbReference type="SUPFAM" id="SSF52833">
    <property type="entry name" value="Thioredoxin-like"/>
    <property type="match status" value="1"/>
</dbReference>
<comment type="cofactor">
    <cofactor evidence="1 10">
        <name>FAD</name>
        <dbReference type="ChEBI" id="CHEBI:57692"/>
    </cofactor>
</comment>
<dbReference type="InterPro" id="IPR039798">
    <property type="entry name" value="Sulfhydryl_oxidase"/>
</dbReference>
<dbReference type="PROSITE" id="PS00194">
    <property type="entry name" value="THIOREDOXIN_1"/>
    <property type="match status" value="1"/>
</dbReference>
<keyword evidence="6 10" id="KW-0560">Oxidoreductase</keyword>
<dbReference type="GO" id="GO:0016971">
    <property type="term" value="F:flavin-dependent sulfhydryl oxidase activity"/>
    <property type="evidence" value="ECO:0007669"/>
    <property type="project" value="InterPro"/>
</dbReference>
<evidence type="ECO:0000256" key="10">
    <source>
        <dbReference type="RuleBase" id="RU371123"/>
    </source>
</evidence>
<dbReference type="FunFam" id="1.20.120.310:FF:000001">
    <property type="entry name" value="Sulfhydryl oxidase"/>
    <property type="match status" value="1"/>
</dbReference>
<evidence type="ECO:0000256" key="5">
    <source>
        <dbReference type="ARBA" id="ARBA00022827"/>
    </source>
</evidence>
<protein>
    <recommendedName>
        <fullName evidence="10">Sulfhydryl oxidase</fullName>
        <ecNumber evidence="10">1.8.3.2</ecNumber>
    </recommendedName>
</protein>
<proteinExistence type="inferred from homology"/>
<keyword evidence="15" id="KW-1185">Reference proteome</keyword>
<dbReference type="OrthoDB" id="59470at2759"/>
<name>A0A8S9X112_APOLU</name>
<evidence type="ECO:0000313" key="15">
    <source>
        <dbReference type="Proteomes" id="UP000466442"/>
    </source>
</evidence>
<dbReference type="EC" id="1.8.3.2" evidence="10"/>
<dbReference type="Gene3D" id="1.20.120.310">
    <property type="entry name" value="ERV/ALR sulfhydryl oxidase domain"/>
    <property type="match status" value="1"/>
</dbReference>